<comment type="similarity">
    <text evidence="2">Belongs to the CPA3 antiporters (TC 2.A.63) subunit E family.</text>
</comment>
<accession>A0A1Q2CII0</accession>
<feature type="transmembrane region" description="Helical" evidence="7">
    <location>
        <begin position="21"/>
        <end position="47"/>
    </location>
</feature>
<proteinExistence type="inferred from homology"/>
<feature type="transmembrane region" description="Helical" evidence="7">
    <location>
        <begin position="67"/>
        <end position="90"/>
    </location>
</feature>
<evidence type="ECO:0000256" key="1">
    <source>
        <dbReference type="ARBA" id="ARBA00004651"/>
    </source>
</evidence>
<evidence type="ECO:0000313" key="8">
    <source>
        <dbReference type="EMBL" id="AQP45860.1"/>
    </source>
</evidence>
<dbReference type="GO" id="GO:0005886">
    <property type="term" value="C:plasma membrane"/>
    <property type="evidence" value="ECO:0007669"/>
    <property type="project" value="UniProtKB-SubCell"/>
</dbReference>
<gene>
    <name evidence="8" type="ORF">RPIT_14455</name>
</gene>
<evidence type="ECO:0000256" key="6">
    <source>
        <dbReference type="ARBA" id="ARBA00023136"/>
    </source>
</evidence>
<evidence type="ECO:0000256" key="3">
    <source>
        <dbReference type="ARBA" id="ARBA00022475"/>
    </source>
</evidence>
<keyword evidence="5 7" id="KW-1133">Transmembrane helix</keyword>
<dbReference type="NCBIfam" id="NF006521">
    <property type="entry name" value="PRK08965.1-5"/>
    <property type="match status" value="1"/>
</dbReference>
<dbReference type="Pfam" id="PF01899">
    <property type="entry name" value="MNHE"/>
    <property type="match status" value="1"/>
</dbReference>
<dbReference type="EMBL" id="CP019605">
    <property type="protein sequence ID" value="AQP45860.1"/>
    <property type="molecule type" value="Genomic_DNA"/>
</dbReference>
<dbReference type="STRING" id="1610493.RPIT_14455"/>
<protein>
    <submittedName>
        <fullName evidence="8">Na+/H+ antiporter subunit E</fullName>
    </submittedName>
</protein>
<sequence length="197" mass="22498">MRSATPWRDRLRFRPLSVFGMTLMWMLLWGSASPVIVLSGMLIGYLIDIVFPLPPIFWQGKLRPLGVVVLVFHLLWDLVVSSFRVVALVFHRRVNLNAGIVRVDLHSDNDLYQVQVAEMISLVPGTVVVEVVRSPRRLYLHVIDLVGDEPLARVQRMVFDVESRVLRAFGSDEEIAQFNEALELHPDPRATEMEVES</sequence>
<keyword evidence="6 7" id="KW-0472">Membrane</keyword>
<keyword evidence="9" id="KW-1185">Reference proteome</keyword>
<dbReference type="PANTHER" id="PTHR34584">
    <property type="entry name" value="NA(+)/H(+) ANTIPORTER SUBUNIT E1"/>
    <property type="match status" value="1"/>
</dbReference>
<evidence type="ECO:0000256" key="7">
    <source>
        <dbReference type="SAM" id="Phobius"/>
    </source>
</evidence>
<dbReference type="PANTHER" id="PTHR34584:SF1">
    <property type="entry name" value="NA(+)_H(+) ANTIPORTER SUBUNIT E1"/>
    <property type="match status" value="1"/>
</dbReference>
<comment type="subcellular location">
    <subcellularLocation>
        <location evidence="1">Cell membrane</location>
        <topology evidence="1">Multi-pass membrane protein</topology>
    </subcellularLocation>
</comment>
<reference evidence="8 9" key="1">
    <citation type="journal article" date="2016" name="Int. J. Syst. Evol. Microbiol.">
        <title>Tessaracoccus flavus sp. nov., isolated from the drainage system of a lindane-producing factory.</title>
        <authorList>
            <person name="Kumari R."/>
            <person name="Singh P."/>
            <person name="Schumann P."/>
            <person name="Lal R."/>
        </authorList>
    </citation>
    <scope>NUCLEOTIDE SEQUENCE [LARGE SCALE GENOMIC DNA]</scope>
    <source>
        <strain evidence="8 9">RP1T</strain>
    </source>
</reference>
<evidence type="ECO:0000256" key="5">
    <source>
        <dbReference type="ARBA" id="ARBA00022989"/>
    </source>
</evidence>
<dbReference type="AlphaFoldDB" id="A0A1Q2CII0"/>
<evidence type="ECO:0000313" key="9">
    <source>
        <dbReference type="Proteomes" id="UP000188324"/>
    </source>
</evidence>
<keyword evidence="3" id="KW-1003">Cell membrane</keyword>
<dbReference type="Proteomes" id="UP000188324">
    <property type="component" value="Chromosome"/>
</dbReference>
<keyword evidence="4 7" id="KW-0812">Transmembrane</keyword>
<evidence type="ECO:0000256" key="4">
    <source>
        <dbReference type="ARBA" id="ARBA00022692"/>
    </source>
</evidence>
<organism evidence="8 9">
    <name type="scientific">Tessaracoccus flavus</name>
    <dbReference type="NCBI Taxonomy" id="1610493"/>
    <lineage>
        <taxon>Bacteria</taxon>
        <taxon>Bacillati</taxon>
        <taxon>Actinomycetota</taxon>
        <taxon>Actinomycetes</taxon>
        <taxon>Propionibacteriales</taxon>
        <taxon>Propionibacteriaceae</taxon>
        <taxon>Tessaracoccus</taxon>
    </lineage>
</organism>
<dbReference type="InterPro" id="IPR002758">
    <property type="entry name" value="Cation_antiport_E"/>
</dbReference>
<dbReference type="KEGG" id="tfl:RPIT_14455"/>
<name>A0A1Q2CII0_9ACTN</name>
<evidence type="ECO:0000256" key="2">
    <source>
        <dbReference type="ARBA" id="ARBA00006228"/>
    </source>
</evidence>
<dbReference type="GO" id="GO:0008324">
    <property type="term" value="F:monoatomic cation transmembrane transporter activity"/>
    <property type="evidence" value="ECO:0007669"/>
    <property type="project" value="InterPro"/>
</dbReference>